<evidence type="ECO:0000313" key="2">
    <source>
        <dbReference type="EMBL" id="QZN95769.1"/>
    </source>
</evidence>
<keyword evidence="3" id="KW-1185">Reference proteome</keyword>
<protein>
    <submittedName>
        <fullName evidence="2">Uncharacterized protein</fullName>
    </submittedName>
</protein>
<gene>
    <name evidence="2" type="ORF">K6K13_21980</name>
</gene>
<keyword evidence="1" id="KW-0732">Signal</keyword>
<organism evidence="2 3">
    <name type="scientific">Symbiopectobacterium purcellii</name>
    <dbReference type="NCBI Taxonomy" id="2871826"/>
    <lineage>
        <taxon>Bacteria</taxon>
        <taxon>Pseudomonadati</taxon>
        <taxon>Pseudomonadota</taxon>
        <taxon>Gammaproteobacteria</taxon>
        <taxon>Enterobacterales</taxon>
        <taxon>Enterobacteriaceae</taxon>
    </lineage>
</organism>
<name>A0ABX9AQJ9_9ENTR</name>
<dbReference type="EMBL" id="CP081864">
    <property type="protein sequence ID" value="QZN95769.1"/>
    <property type="molecule type" value="Genomic_DNA"/>
</dbReference>
<dbReference type="Pfam" id="PF21955">
    <property type="entry name" value="CarG-like"/>
    <property type="match status" value="1"/>
</dbReference>
<dbReference type="Proteomes" id="UP000825886">
    <property type="component" value="Chromosome"/>
</dbReference>
<evidence type="ECO:0000313" key="3">
    <source>
        <dbReference type="Proteomes" id="UP000825886"/>
    </source>
</evidence>
<evidence type="ECO:0000256" key="1">
    <source>
        <dbReference type="SAM" id="SignalP"/>
    </source>
</evidence>
<sequence length="127" mass="13828">MFLLTNARRLLAALLFYSGTTIAACPTTAGSSPTGLSLVPLQPGVNNLALAHSTSADFAVLATFENNTSHPNRSLSFYIKTPDGYSLVPVPNSDAFIWFDYRIAGSRQKIFDFQLVRYPQGVRLITA</sequence>
<accession>A0ABX9AQJ9</accession>
<feature type="chain" id="PRO_5047388695" evidence="1">
    <location>
        <begin position="24"/>
        <end position="127"/>
    </location>
</feature>
<feature type="signal peptide" evidence="1">
    <location>
        <begin position="1"/>
        <end position="23"/>
    </location>
</feature>
<proteinExistence type="predicted"/>
<reference evidence="2 3" key="1">
    <citation type="submission" date="2021-08" db="EMBL/GenBank/DDBJ databases">
        <title>Culture and genomic analysis of Symbiopectobacterium purcellii sp. nov. gen. nov., isolated from the leafhopper Empoasca decipiens.</title>
        <authorList>
            <person name="Nadal-Jimenez P."/>
            <person name="Siozios S."/>
            <person name="Halliday N."/>
            <person name="Camara M."/>
            <person name="Hurst G.D.D."/>
        </authorList>
    </citation>
    <scope>NUCLEOTIDE SEQUENCE [LARGE SCALE GENOMIC DNA]</scope>
    <source>
        <strain evidence="2 3">SyEd1</strain>
    </source>
</reference>
<dbReference type="InterPro" id="IPR054139">
    <property type="entry name" value="CarG-like"/>
</dbReference>